<keyword evidence="14" id="KW-1185">Reference proteome</keyword>
<keyword evidence="6" id="KW-0256">Endoplasmic reticulum</keyword>
<name>A0A8I6S7P0_CIMLE</name>
<reference evidence="13" key="1">
    <citation type="submission" date="2022-01" db="UniProtKB">
        <authorList>
            <consortium name="EnsemblMetazoa"/>
        </authorList>
    </citation>
    <scope>IDENTIFICATION</scope>
</reference>
<dbReference type="GO" id="GO:0015020">
    <property type="term" value="F:glucuronosyltransferase activity"/>
    <property type="evidence" value="ECO:0007669"/>
    <property type="project" value="UniProtKB-EC"/>
</dbReference>
<dbReference type="FunFam" id="3.40.50.2000:FF:000050">
    <property type="entry name" value="UDP-glucuronosyltransferase"/>
    <property type="match status" value="1"/>
</dbReference>
<keyword evidence="9" id="KW-0325">Glycoprotein</keyword>
<evidence type="ECO:0000313" key="13">
    <source>
        <dbReference type="EnsemblMetazoa" id="XP_014254809.1"/>
    </source>
</evidence>
<comment type="similarity">
    <text evidence="2 11">Belongs to the UDP-glycosyltransferase family.</text>
</comment>
<evidence type="ECO:0000256" key="8">
    <source>
        <dbReference type="ARBA" id="ARBA00023136"/>
    </source>
</evidence>
<dbReference type="CDD" id="cd03784">
    <property type="entry name" value="GT1_Gtf-like"/>
    <property type="match status" value="1"/>
</dbReference>
<evidence type="ECO:0000256" key="6">
    <source>
        <dbReference type="ARBA" id="ARBA00022824"/>
    </source>
</evidence>
<keyword evidence="7" id="KW-1133">Transmembrane helix</keyword>
<dbReference type="SUPFAM" id="SSF53756">
    <property type="entry name" value="UDP-Glycosyltransferase/glycogen phosphorylase"/>
    <property type="match status" value="1"/>
</dbReference>
<dbReference type="OrthoDB" id="5835829at2759"/>
<keyword evidence="4 11" id="KW-0808">Transferase</keyword>
<evidence type="ECO:0000313" key="14">
    <source>
        <dbReference type="Proteomes" id="UP000494040"/>
    </source>
</evidence>
<dbReference type="AlphaFoldDB" id="A0A8I6S7P0"/>
<sequence length="511" mass="58471">MRAFMRLGFVFIFVFGWSTGAEILAILPFRGKSHFLVFEPLLDQLSRRGHHVTVASYFPKAEPFPNYTDVSFVDEKDHRPVKGFYDFKSFESLKPSVMNNMRLIYGLEAEYDRLFTLPEFMDLQRRKFDLVITEYFSSDVHFGLVYKIGAPYILLSTCQHFPWQSYAAGDSIDPSYISHPFSAHPVKKNFLERLQNTVEVFGTVAVYDQLFRRNEQILAEKYLGPLPKLRDIANNASVYMIHSHFSIHGLKPTMPNSVQIGGITVKPPKPLPQKLQKVLDESKGVIYFSMGSVLKGDSMSMNKQKAFIKVFSELKQTVLWKRETPLEEKVNNIVTNGWFPQRDILAHPKVQLFISHGGLLSTNEAVTSGVPMVVVPMFGDQHHNAKALESIGFAVSVDFNSLTEDDLRQAVNKVLNDPSYKENARKTKEAFLDRPMSPLDTAVYWVEYVIRHKGAPHLRSAARDMTWYQYHNLDVYASLALMAYFAYLIVKNILKFLLGLCCGRVNKHKTE</sequence>
<evidence type="ECO:0000256" key="9">
    <source>
        <dbReference type="ARBA" id="ARBA00023180"/>
    </source>
</evidence>
<evidence type="ECO:0000256" key="2">
    <source>
        <dbReference type="ARBA" id="ARBA00009995"/>
    </source>
</evidence>
<evidence type="ECO:0000256" key="4">
    <source>
        <dbReference type="ARBA" id="ARBA00022679"/>
    </source>
</evidence>
<dbReference type="Gene3D" id="3.40.50.2000">
    <property type="entry name" value="Glycogen Phosphorylase B"/>
    <property type="match status" value="2"/>
</dbReference>
<evidence type="ECO:0000256" key="3">
    <source>
        <dbReference type="ARBA" id="ARBA00022676"/>
    </source>
</evidence>
<accession>A0A8I6S7P0</accession>
<evidence type="ECO:0000256" key="11">
    <source>
        <dbReference type="RuleBase" id="RU003718"/>
    </source>
</evidence>
<dbReference type="EnsemblMetazoa" id="XM_014399323.2">
    <property type="protein sequence ID" value="XP_014254809.1"/>
    <property type="gene ID" value="LOC106669680"/>
</dbReference>
<dbReference type="RefSeq" id="XP_014254809.1">
    <property type="nucleotide sequence ID" value="XM_014399323.2"/>
</dbReference>
<keyword evidence="3 11" id="KW-0328">Glycosyltransferase</keyword>
<dbReference type="KEGG" id="clec:106669680"/>
<dbReference type="GO" id="GO:0016020">
    <property type="term" value="C:membrane"/>
    <property type="evidence" value="ECO:0007669"/>
    <property type="project" value="UniProtKB-SubCell"/>
</dbReference>
<dbReference type="InterPro" id="IPR050271">
    <property type="entry name" value="UDP-glycosyltransferase"/>
</dbReference>
<proteinExistence type="inferred from homology"/>
<organism evidence="13 14">
    <name type="scientific">Cimex lectularius</name>
    <name type="common">Bed bug</name>
    <name type="synonym">Acanthia lectularia</name>
    <dbReference type="NCBI Taxonomy" id="79782"/>
    <lineage>
        <taxon>Eukaryota</taxon>
        <taxon>Metazoa</taxon>
        <taxon>Ecdysozoa</taxon>
        <taxon>Arthropoda</taxon>
        <taxon>Hexapoda</taxon>
        <taxon>Insecta</taxon>
        <taxon>Pterygota</taxon>
        <taxon>Neoptera</taxon>
        <taxon>Paraneoptera</taxon>
        <taxon>Hemiptera</taxon>
        <taxon>Heteroptera</taxon>
        <taxon>Panheteroptera</taxon>
        <taxon>Cimicomorpha</taxon>
        <taxon>Cimicidae</taxon>
        <taxon>Cimex</taxon>
    </lineage>
</organism>
<dbReference type="Proteomes" id="UP000494040">
    <property type="component" value="Unassembled WGS sequence"/>
</dbReference>
<comment type="subcellular location">
    <subcellularLocation>
        <location evidence="10">Endomembrane system</location>
        <topology evidence="10">Single-pass type I membrane protein</topology>
    </subcellularLocation>
    <subcellularLocation>
        <location evidence="1">Endoplasmic reticulum</location>
    </subcellularLocation>
    <subcellularLocation>
        <location evidence="12">Membrane</location>
        <topology evidence="12">Single-pass membrane protein</topology>
    </subcellularLocation>
</comment>
<comment type="catalytic activity">
    <reaction evidence="12">
        <text>glucuronate acceptor + UDP-alpha-D-glucuronate = acceptor beta-D-glucuronoside + UDP + H(+)</text>
        <dbReference type="Rhea" id="RHEA:21032"/>
        <dbReference type="ChEBI" id="CHEBI:15378"/>
        <dbReference type="ChEBI" id="CHEBI:58052"/>
        <dbReference type="ChEBI" id="CHEBI:58223"/>
        <dbReference type="ChEBI" id="CHEBI:132367"/>
        <dbReference type="ChEBI" id="CHEBI:132368"/>
        <dbReference type="EC" id="2.4.1.17"/>
    </reaction>
</comment>
<dbReference type="Pfam" id="PF00201">
    <property type="entry name" value="UDPGT"/>
    <property type="match status" value="1"/>
</dbReference>
<protein>
    <recommendedName>
        <fullName evidence="12">UDP-glucuronosyltransferase</fullName>
        <ecNumber evidence="12">2.4.1.17</ecNumber>
    </recommendedName>
</protein>
<dbReference type="EC" id="2.4.1.17" evidence="12"/>
<dbReference type="PROSITE" id="PS00375">
    <property type="entry name" value="UDPGT"/>
    <property type="match status" value="1"/>
</dbReference>
<dbReference type="GO" id="GO:0005783">
    <property type="term" value="C:endoplasmic reticulum"/>
    <property type="evidence" value="ECO:0007669"/>
    <property type="project" value="UniProtKB-SubCell"/>
</dbReference>
<keyword evidence="5" id="KW-0812">Transmembrane</keyword>
<evidence type="ECO:0000256" key="1">
    <source>
        <dbReference type="ARBA" id="ARBA00004240"/>
    </source>
</evidence>
<keyword evidence="8" id="KW-0472">Membrane</keyword>
<evidence type="ECO:0000256" key="10">
    <source>
        <dbReference type="ARBA" id="ARBA00046288"/>
    </source>
</evidence>
<evidence type="ECO:0000256" key="12">
    <source>
        <dbReference type="RuleBase" id="RU362059"/>
    </source>
</evidence>
<dbReference type="InterPro" id="IPR002213">
    <property type="entry name" value="UDP_glucos_trans"/>
</dbReference>
<dbReference type="InterPro" id="IPR035595">
    <property type="entry name" value="UDP_glycos_trans_CS"/>
</dbReference>
<evidence type="ECO:0000256" key="5">
    <source>
        <dbReference type="ARBA" id="ARBA00022692"/>
    </source>
</evidence>
<dbReference type="GeneID" id="106669680"/>
<evidence type="ECO:0000256" key="7">
    <source>
        <dbReference type="ARBA" id="ARBA00022989"/>
    </source>
</evidence>
<dbReference type="PANTHER" id="PTHR48043">
    <property type="entry name" value="EG:EG0003.4 PROTEIN-RELATED"/>
    <property type="match status" value="1"/>
</dbReference>
<dbReference type="PANTHER" id="PTHR48043:SF145">
    <property type="entry name" value="FI06409P-RELATED"/>
    <property type="match status" value="1"/>
</dbReference>